<dbReference type="Gene3D" id="1.10.10.10">
    <property type="entry name" value="Winged helix-like DNA-binding domain superfamily/Winged helix DNA-binding domain"/>
    <property type="match status" value="1"/>
</dbReference>
<reference evidence="9 10" key="1">
    <citation type="journal article" date="2022" name="Nat. Genet.">
        <title>Improved pea reference genome and pan-genome highlight genomic features and evolutionary characteristics.</title>
        <authorList>
            <person name="Yang T."/>
            <person name="Liu R."/>
            <person name="Luo Y."/>
            <person name="Hu S."/>
            <person name="Wang D."/>
            <person name="Wang C."/>
            <person name="Pandey M.K."/>
            <person name="Ge S."/>
            <person name="Xu Q."/>
            <person name="Li N."/>
            <person name="Li G."/>
            <person name="Huang Y."/>
            <person name="Saxena R.K."/>
            <person name="Ji Y."/>
            <person name="Li M."/>
            <person name="Yan X."/>
            <person name="He Y."/>
            <person name="Liu Y."/>
            <person name="Wang X."/>
            <person name="Xiang C."/>
            <person name="Varshney R.K."/>
            <person name="Ding H."/>
            <person name="Gao S."/>
            <person name="Zong X."/>
        </authorList>
    </citation>
    <scope>NUCLEOTIDE SEQUENCE [LARGE SCALE GENOMIC DNA]</scope>
    <source>
        <strain evidence="9 10">cv. Zhongwan 6</strain>
    </source>
</reference>
<evidence type="ECO:0000259" key="8">
    <source>
        <dbReference type="Pfam" id="PF23247"/>
    </source>
</evidence>
<keyword evidence="5" id="KW-0611">Plant defense</keyword>
<dbReference type="GO" id="GO:0043531">
    <property type="term" value="F:ADP binding"/>
    <property type="evidence" value="ECO:0007669"/>
    <property type="project" value="InterPro"/>
</dbReference>
<gene>
    <name evidence="9" type="ORF">KIW84_054298</name>
</gene>
<dbReference type="AlphaFoldDB" id="A0A9D5AI49"/>
<proteinExistence type="inferred from homology"/>
<dbReference type="Pfam" id="PF00931">
    <property type="entry name" value="NB-ARC"/>
    <property type="match status" value="1"/>
</dbReference>
<dbReference type="InterPro" id="IPR057135">
    <property type="entry name" value="At4g27190-like_LRR"/>
</dbReference>
<evidence type="ECO:0000256" key="5">
    <source>
        <dbReference type="ARBA" id="ARBA00022821"/>
    </source>
</evidence>
<dbReference type="GO" id="GO:0005524">
    <property type="term" value="F:ATP binding"/>
    <property type="evidence" value="ECO:0007669"/>
    <property type="project" value="UniProtKB-KW"/>
</dbReference>
<keyword evidence="4" id="KW-0547">Nucleotide-binding</keyword>
<dbReference type="Pfam" id="PF23247">
    <property type="entry name" value="LRR_RPS2"/>
    <property type="match status" value="2"/>
</dbReference>
<dbReference type="SUPFAM" id="SSF52540">
    <property type="entry name" value="P-loop containing nucleoside triphosphate hydrolases"/>
    <property type="match status" value="1"/>
</dbReference>
<dbReference type="SUPFAM" id="SSF52058">
    <property type="entry name" value="L domain-like"/>
    <property type="match status" value="2"/>
</dbReference>
<dbReference type="InterPro" id="IPR027417">
    <property type="entry name" value="P-loop_NTPase"/>
</dbReference>
<dbReference type="InterPro" id="IPR036388">
    <property type="entry name" value="WH-like_DNA-bd_sf"/>
</dbReference>
<evidence type="ECO:0000256" key="1">
    <source>
        <dbReference type="ARBA" id="ARBA00008894"/>
    </source>
</evidence>
<dbReference type="InterPro" id="IPR032675">
    <property type="entry name" value="LRR_dom_sf"/>
</dbReference>
<feature type="domain" description="NB-ARC" evidence="7">
    <location>
        <begin position="138"/>
        <end position="303"/>
    </location>
</feature>
<dbReference type="Proteomes" id="UP001058974">
    <property type="component" value="Chromosome 5"/>
</dbReference>
<dbReference type="PRINTS" id="PR00364">
    <property type="entry name" value="DISEASERSIST"/>
</dbReference>
<accession>A0A9D5AI49</accession>
<dbReference type="InterPro" id="IPR002182">
    <property type="entry name" value="NB-ARC"/>
</dbReference>
<dbReference type="GO" id="GO:0006952">
    <property type="term" value="P:defense response"/>
    <property type="evidence" value="ECO:0007669"/>
    <property type="project" value="UniProtKB-KW"/>
</dbReference>
<evidence type="ECO:0008006" key="11">
    <source>
        <dbReference type="Google" id="ProtNLM"/>
    </source>
</evidence>
<feature type="domain" description="Disease resistance protein At4g27190-like leucine-rich repeats" evidence="8">
    <location>
        <begin position="742"/>
        <end position="808"/>
    </location>
</feature>
<evidence type="ECO:0000313" key="10">
    <source>
        <dbReference type="Proteomes" id="UP001058974"/>
    </source>
</evidence>
<dbReference type="Gene3D" id="3.80.10.10">
    <property type="entry name" value="Ribonuclease Inhibitor"/>
    <property type="match status" value="3"/>
</dbReference>
<name>A0A9D5AI49_PEA</name>
<keyword evidence="3" id="KW-0677">Repeat</keyword>
<feature type="domain" description="Disease resistance protein At4g27190-like leucine-rich repeats" evidence="8">
    <location>
        <begin position="858"/>
        <end position="934"/>
    </location>
</feature>
<sequence length="1248" mass="143186">MRSFVKLNNEARENVRFVFCFKRIVDEREEEMLELEVLREVLGELAQEVISRGEDIPVYIAFWKAVVYKLIQENTKTKLQTCFFGYYPKYIWLYKREEREMIQRLIEIGNEYMRIIYHRSDPPCFLLNGYIFCKSMESEYKKLWSTLIFHNNFITVLQGIGGIGKTVLARTVGALLRQYGQFTRVVYTCVSFTPRIKKIQDDIAGPLDLKLKDYNESDRSKKLWSRLTNGEKILLIMDDVWDEVPLDFAAIGIPDSDNHKGCRLLVTSRSKQIFDKMECVERIELGLLSDEDAWIMFQYYAGINSSSSNDVISKGRVIAKECKQLPLTIFIIASNLKDKKLRVHEWDTTIKPLMRYAFIPKVDDDMTKIDTRVKISYDNMKDEKAKRLFLLCSVFGKDEEISVEILTRLCIGAGLFGEDYYTYGEARNLVVAVKNKLLDSSLLLEIDEKRVMMQDLVCDVAQSIKDREIQKSFVERKVDIKYPSCEGKDVDLLSSKSDDSKLEILFVNVDRDEDRKCMEVPNSFFENMAKLRVLYILAEDDDTPLSLPYSIQSLTNIRSILVNSVDLGDISVLGKLQSLETLDLVECTINQLPKEIAKLEKLKLLNLESCVIKMDDPFEVIKRCSSLQELYFIDSFNGVCGEIALPELRRYHICKGWVEMNNWISKCVVFPTNGDAYRFSKETLIYCMQTAEVLRLNGIKGKWRNLVPEIVPTNLGMNDLVKLCLSCDSKLQFLVDATGYQMPNVFSKLVVLKLDRMEKLEDLFNGALSIDCLKNLKKVSIKDCKHLRSLFKCKLNLFGLKVIELQSCPRLVSLFSQRLTSGSLALLETLKIAHCESLKNIIVDERIEEESSNKWYGSMFPKLKVLDIEGCPLLASIFPLLFFQDLPVLQTLQIRRCDGLKYIFGKYQHVEFCSLKQLELCHLPNFIAMFRESKLPISSSANESSNQPQDNSVALASESNSYFLNIWERAKCIQIQSKILYNIKKIELSEFSEIKSVFILSIVPKLLLESLTIRNCDELEHIIDFGDYDSGSNNWGSIFPKLKELYIEGCTQLEYIFGRDTLDQQNHIKILLNLPRLEFLSLCNLPSLVAMCPKKYHTTFPSSAKLELIECPKATIKSIGNFIMYPLSESLDNTIIKEYDDDQIAIPSPSISTKESLTGEVEGSQETNQIKNIGALNDNAFMKVSSTTEQQFPKDDASKGFPNGTEVQATSEYEINLESAEFEINLESAEFEIMETKTKQTTEGRESN</sequence>
<evidence type="ECO:0000256" key="2">
    <source>
        <dbReference type="ARBA" id="ARBA00022614"/>
    </source>
</evidence>
<dbReference type="PANTHER" id="PTHR33463">
    <property type="entry name" value="NB-ARC DOMAIN-CONTAINING PROTEIN-RELATED"/>
    <property type="match status" value="1"/>
</dbReference>
<evidence type="ECO:0000256" key="4">
    <source>
        <dbReference type="ARBA" id="ARBA00022741"/>
    </source>
</evidence>
<dbReference type="Gene3D" id="1.10.8.430">
    <property type="entry name" value="Helical domain of apoptotic protease-activating factors"/>
    <property type="match status" value="1"/>
</dbReference>
<comment type="caution">
    <text evidence="9">The sequence shown here is derived from an EMBL/GenBank/DDBJ whole genome shotgun (WGS) entry which is preliminary data.</text>
</comment>
<dbReference type="OrthoDB" id="1430455at2759"/>
<keyword evidence="2" id="KW-0433">Leucine-rich repeat</keyword>
<comment type="similarity">
    <text evidence="1">Belongs to the disease resistance NB-LRR family.</text>
</comment>
<dbReference type="InterPro" id="IPR050905">
    <property type="entry name" value="Plant_NBS-LRR"/>
</dbReference>
<keyword evidence="10" id="KW-1185">Reference proteome</keyword>
<evidence type="ECO:0000259" key="7">
    <source>
        <dbReference type="Pfam" id="PF00931"/>
    </source>
</evidence>
<organism evidence="9 10">
    <name type="scientific">Pisum sativum</name>
    <name type="common">Garden pea</name>
    <name type="synonym">Lathyrus oleraceus</name>
    <dbReference type="NCBI Taxonomy" id="3888"/>
    <lineage>
        <taxon>Eukaryota</taxon>
        <taxon>Viridiplantae</taxon>
        <taxon>Streptophyta</taxon>
        <taxon>Embryophyta</taxon>
        <taxon>Tracheophyta</taxon>
        <taxon>Spermatophyta</taxon>
        <taxon>Magnoliopsida</taxon>
        <taxon>eudicotyledons</taxon>
        <taxon>Gunneridae</taxon>
        <taxon>Pentapetalae</taxon>
        <taxon>rosids</taxon>
        <taxon>fabids</taxon>
        <taxon>Fabales</taxon>
        <taxon>Fabaceae</taxon>
        <taxon>Papilionoideae</taxon>
        <taxon>50 kb inversion clade</taxon>
        <taxon>NPAAA clade</taxon>
        <taxon>Hologalegina</taxon>
        <taxon>IRL clade</taxon>
        <taxon>Fabeae</taxon>
        <taxon>Lathyrus</taxon>
    </lineage>
</organism>
<dbReference type="InterPro" id="IPR042197">
    <property type="entry name" value="Apaf_helical"/>
</dbReference>
<dbReference type="EMBL" id="JAMSHJ010000005">
    <property type="protein sequence ID" value="KAI5408414.1"/>
    <property type="molecule type" value="Genomic_DNA"/>
</dbReference>
<evidence type="ECO:0000256" key="6">
    <source>
        <dbReference type="ARBA" id="ARBA00022840"/>
    </source>
</evidence>
<evidence type="ECO:0000313" key="9">
    <source>
        <dbReference type="EMBL" id="KAI5408414.1"/>
    </source>
</evidence>
<evidence type="ECO:0000256" key="3">
    <source>
        <dbReference type="ARBA" id="ARBA00022737"/>
    </source>
</evidence>
<keyword evidence="6" id="KW-0067">ATP-binding</keyword>
<dbReference type="Gramene" id="Psat05G0429800-T1">
    <property type="protein sequence ID" value="KAI5408414.1"/>
    <property type="gene ID" value="KIW84_054298"/>
</dbReference>
<dbReference type="PANTHER" id="PTHR33463:SF105">
    <property type="entry name" value="AND NB-ARC DOMAIN DISEASE RESISTANCE PROTEIN, PUTATIVE-RELATED"/>
    <property type="match status" value="1"/>
</dbReference>
<protein>
    <recommendedName>
        <fullName evidence="11">NB-ARC domain-containing protein</fullName>
    </recommendedName>
</protein>
<dbReference type="Gene3D" id="3.40.50.300">
    <property type="entry name" value="P-loop containing nucleotide triphosphate hydrolases"/>
    <property type="match status" value="1"/>
</dbReference>